<evidence type="ECO:0008006" key="4">
    <source>
        <dbReference type="Google" id="ProtNLM"/>
    </source>
</evidence>
<proteinExistence type="predicted"/>
<feature type="region of interest" description="Disordered" evidence="1">
    <location>
        <begin position="200"/>
        <end position="224"/>
    </location>
</feature>
<feature type="compositionally biased region" description="Low complexity" evidence="1">
    <location>
        <begin position="202"/>
        <end position="217"/>
    </location>
</feature>
<gene>
    <name evidence="2" type="ORF">GCM10011579_043110</name>
</gene>
<feature type="region of interest" description="Disordered" evidence="1">
    <location>
        <begin position="1"/>
        <end position="28"/>
    </location>
</feature>
<name>A0A917Y4V7_9ACTN</name>
<comment type="caution">
    <text evidence="2">The sequence shown here is derived from an EMBL/GenBank/DDBJ whole genome shotgun (WGS) entry which is preliminary data.</text>
</comment>
<protein>
    <recommendedName>
        <fullName evidence="4">Tat pathway signal sequence domain protein</fullName>
    </recommendedName>
</protein>
<sequence>MTGIGPVEPYHPDEADGPHEDTPTDQLWSNSSRFATRWAALPRSRRRLLALIVAAAGTGAFFILRPAPVTQATPNPYPWPAGVTTLHYKGRGPTPSSFRFEVDVARGSPVTVHQVGAGLPELGATTTPGLPLTVKAGSPRTITVRISVYKCAALPPALDLPHLDLLLSNRTAQQQQSFLFGGAYPHDLWTDLRAACFPNPASPASTSPTGTPASHGGNSRLPLP</sequence>
<reference evidence="2 3" key="1">
    <citation type="journal article" date="2014" name="Int. J. Syst. Evol. Microbiol.">
        <title>Complete genome sequence of Corynebacterium casei LMG S-19264T (=DSM 44701T), isolated from a smear-ripened cheese.</title>
        <authorList>
            <consortium name="US DOE Joint Genome Institute (JGI-PGF)"/>
            <person name="Walter F."/>
            <person name="Albersmeier A."/>
            <person name="Kalinowski J."/>
            <person name="Ruckert C."/>
        </authorList>
    </citation>
    <scope>NUCLEOTIDE SEQUENCE [LARGE SCALE GENOMIC DNA]</scope>
    <source>
        <strain evidence="2 3">CGMCC 4.7111</strain>
    </source>
</reference>
<evidence type="ECO:0000313" key="3">
    <source>
        <dbReference type="Proteomes" id="UP000600365"/>
    </source>
</evidence>
<dbReference type="AlphaFoldDB" id="A0A917Y4V7"/>
<keyword evidence="3" id="KW-1185">Reference proteome</keyword>
<evidence type="ECO:0000313" key="2">
    <source>
        <dbReference type="EMBL" id="GGN69147.1"/>
    </source>
</evidence>
<dbReference type="EMBL" id="BMMM01000007">
    <property type="protein sequence ID" value="GGN69147.1"/>
    <property type="molecule type" value="Genomic_DNA"/>
</dbReference>
<evidence type="ECO:0000256" key="1">
    <source>
        <dbReference type="SAM" id="MobiDB-lite"/>
    </source>
</evidence>
<feature type="compositionally biased region" description="Basic and acidic residues" evidence="1">
    <location>
        <begin position="10"/>
        <end position="22"/>
    </location>
</feature>
<dbReference type="RefSeq" id="WP_189187652.1">
    <property type="nucleotide sequence ID" value="NZ_BMMM01000007.1"/>
</dbReference>
<organism evidence="2 3">
    <name type="scientific">Streptomyces albiflavescens</name>
    <dbReference type="NCBI Taxonomy" id="1623582"/>
    <lineage>
        <taxon>Bacteria</taxon>
        <taxon>Bacillati</taxon>
        <taxon>Actinomycetota</taxon>
        <taxon>Actinomycetes</taxon>
        <taxon>Kitasatosporales</taxon>
        <taxon>Streptomycetaceae</taxon>
        <taxon>Streptomyces</taxon>
    </lineage>
</organism>
<dbReference type="Proteomes" id="UP000600365">
    <property type="component" value="Unassembled WGS sequence"/>
</dbReference>
<accession>A0A917Y4V7</accession>